<evidence type="ECO:0000313" key="1">
    <source>
        <dbReference type="EMBL" id="CDM60049.1"/>
    </source>
</evidence>
<reference evidence="1" key="1">
    <citation type="submission" date="2013-11" db="EMBL/GenBank/DDBJ databases">
        <title>Draft genome sequence of the broad-host-range Rhizobium sp. LPU83 strain, a member of the low-genetic diversity Oregon-like Rhizobium sp. group.</title>
        <authorList>
            <person name="Wibberg D."/>
            <person name="Puehler A."/>
            <person name="Schlueter A."/>
        </authorList>
    </citation>
    <scope>NUCLEOTIDE SEQUENCE [LARGE SCALE GENOMIC DNA]</scope>
    <source>
        <strain evidence="1">LPU83</strain>
        <plasmid evidence="1">pLPU83b</plasmid>
    </source>
</reference>
<dbReference type="AlphaFoldDB" id="W6RGW2"/>
<gene>
    <name evidence="1" type="ORF">LPU83_pLPU83b_0049</name>
</gene>
<keyword evidence="1" id="KW-0614">Plasmid</keyword>
<name>W6RGW2_9HYPH</name>
<accession>W6RGW2</accession>
<dbReference type="EMBL" id="CBYB010000005">
    <property type="protein sequence ID" value="CDM60049.1"/>
    <property type="molecule type" value="Genomic_DNA"/>
</dbReference>
<organism evidence="1 2">
    <name type="scientific">Rhizobium favelukesii</name>
    <dbReference type="NCBI Taxonomy" id="348824"/>
    <lineage>
        <taxon>Bacteria</taxon>
        <taxon>Pseudomonadati</taxon>
        <taxon>Pseudomonadota</taxon>
        <taxon>Alphaproteobacteria</taxon>
        <taxon>Hyphomicrobiales</taxon>
        <taxon>Rhizobiaceae</taxon>
        <taxon>Rhizobium/Agrobacterium group</taxon>
        <taxon>Rhizobium</taxon>
    </lineage>
</organism>
<sequence>MSNFLTHNARHSHFRAWERCAGDREMGGEDLGRLCGAWCTDVGTLNRVFCCVPLMR</sequence>
<comment type="caution">
    <text evidence="1">The sequence shown here is derived from an EMBL/GenBank/DDBJ whole genome shotgun (WGS) entry which is preliminary data.</text>
</comment>
<dbReference type="Proteomes" id="UP000019443">
    <property type="component" value="Unassembled WGS sequence"/>
</dbReference>
<geneLocation type="plasmid" evidence="1">
    <name>pLPU83b</name>
</geneLocation>
<proteinExistence type="predicted"/>
<keyword evidence="2" id="KW-1185">Reference proteome</keyword>
<protein>
    <submittedName>
        <fullName evidence="1">Uncharacterized protein</fullName>
    </submittedName>
</protein>
<evidence type="ECO:0000313" key="2">
    <source>
        <dbReference type="Proteomes" id="UP000019443"/>
    </source>
</evidence>